<comment type="caution">
    <text evidence="3">The sequence shown here is derived from an EMBL/GenBank/DDBJ whole genome shotgun (WGS) entry which is preliminary data.</text>
</comment>
<name>A0A9P1E6S6_CUSEU</name>
<accession>A0A9P1E6S6</accession>
<dbReference type="OrthoDB" id="1323891at2759"/>
<feature type="compositionally biased region" description="Basic and acidic residues" evidence="2">
    <location>
        <begin position="388"/>
        <end position="402"/>
    </location>
</feature>
<evidence type="ECO:0000313" key="4">
    <source>
        <dbReference type="Proteomes" id="UP001152484"/>
    </source>
</evidence>
<evidence type="ECO:0000313" key="3">
    <source>
        <dbReference type="EMBL" id="CAH9082855.1"/>
    </source>
</evidence>
<sequence length="408" mass="47017">MIQPSGRKIKQYVIYETYPTYCYECKKYGHNPFMCNVLHPELKEEVKKDVLVNKKIVKPNGKDDAGASAIVHGDMEEAPFQLVKPRKNKAIATTSNASKTPAAPKPIVPVTQKKNPVKDFEWRGRRITNVHLMQTDDIVTDFVAEEDGTKMAFVKKHHQIKSSVPVERLDLDTLKEAQMDAPAIMFTDPCLVALPGVKRTKKWYHFNKEVFIPNVATFFDLKASHNVEFAQERNKAQAAEDKLRKEKEAMSRAAASAAEPRNYRKKPYEHWGERQVQSEYELDEEDVVTSMEFDKHGQRTIFAAKRELLPFSQQVQRVGPDFKRTDSDCLGMFFTQECLRTLPGVKREAPWYKFDASIFIPKVVAFFYDNSVENMELRKRMKARQQKKKEVVDESEDDHTSSSDDPDD</sequence>
<evidence type="ECO:0000256" key="2">
    <source>
        <dbReference type="SAM" id="MobiDB-lite"/>
    </source>
</evidence>
<evidence type="ECO:0000256" key="1">
    <source>
        <dbReference type="SAM" id="Coils"/>
    </source>
</evidence>
<proteinExistence type="predicted"/>
<dbReference type="AlphaFoldDB" id="A0A9P1E6S6"/>
<organism evidence="3 4">
    <name type="scientific">Cuscuta europaea</name>
    <name type="common">European dodder</name>
    <dbReference type="NCBI Taxonomy" id="41803"/>
    <lineage>
        <taxon>Eukaryota</taxon>
        <taxon>Viridiplantae</taxon>
        <taxon>Streptophyta</taxon>
        <taxon>Embryophyta</taxon>
        <taxon>Tracheophyta</taxon>
        <taxon>Spermatophyta</taxon>
        <taxon>Magnoliopsida</taxon>
        <taxon>eudicotyledons</taxon>
        <taxon>Gunneridae</taxon>
        <taxon>Pentapetalae</taxon>
        <taxon>asterids</taxon>
        <taxon>lamiids</taxon>
        <taxon>Solanales</taxon>
        <taxon>Convolvulaceae</taxon>
        <taxon>Cuscuteae</taxon>
        <taxon>Cuscuta</taxon>
        <taxon>Cuscuta subgen. Cuscuta</taxon>
    </lineage>
</organism>
<dbReference type="Proteomes" id="UP001152484">
    <property type="component" value="Unassembled WGS sequence"/>
</dbReference>
<reference evidence="3" key="1">
    <citation type="submission" date="2022-07" db="EMBL/GenBank/DDBJ databases">
        <authorList>
            <person name="Macas J."/>
            <person name="Novak P."/>
            <person name="Neumann P."/>
        </authorList>
    </citation>
    <scope>NUCLEOTIDE SEQUENCE</scope>
</reference>
<keyword evidence="1" id="KW-0175">Coiled coil</keyword>
<keyword evidence="4" id="KW-1185">Reference proteome</keyword>
<feature type="region of interest" description="Disordered" evidence="2">
    <location>
        <begin position="383"/>
        <end position="408"/>
    </location>
</feature>
<dbReference type="EMBL" id="CAMAPE010000016">
    <property type="protein sequence ID" value="CAH9082855.1"/>
    <property type="molecule type" value="Genomic_DNA"/>
</dbReference>
<feature type="coiled-coil region" evidence="1">
    <location>
        <begin position="222"/>
        <end position="256"/>
    </location>
</feature>
<protein>
    <submittedName>
        <fullName evidence="3">Uncharacterized protein</fullName>
    </submittedName>
</protein>
<gene>
    <name evidence="3" type="ORF">CEURO_LOCUS8441</name>
</gene>